<dbReference type="GO" id="GO:0016788">
    <property type="term" value="F:hydrolase activity, acting on ester bonds"/>
    <property type="evidence" value="ECO:0007669"/>
    <property type="project" value="InterPro"/>
</dbReference>
<dbReference type="InterPro" id="IPR037459">
    <property type="entry name" value="RhgT-like"/>
</dbReference>
<sequence length="274" mass="29249">MLPSVFCLLDEAVQFVLTFLDMASLRNALFTLAGAVCVATAQTVFLAGDSTMVDSGNNDGTQGWGAFLPNYISLEVDNDAIAGRSARSFTREGRFDAMADNVQSGDFVVIEFGHNDGGSLTPTDNGRTDCNPVDGDYATTCQTTYNGVSETVLTYYTYLVNAAELFQSKGAFVIISSATPNNVWETGDFSYSANRFVTYAMDAAADSGSTFVDHGLYTAQLYKNLGADAVDAFYPNDHTHTSPDGANVVARAFVLALNATDSGLKDYITSTSLQ</sequence>
<organism evidence="3 4">
    <name type="scientific">Pseudocercospora fuligena</name>
    <dbReference type="NCBI Taxonomy" id="685502"/>
    <lineage>
        <taxon>Eukaryota</taxon>
        <taxon>Fungi</taxon>
        <taxon>Dikarya</taxon>
        <taxon>Ascomycota</taxon>
        <taxon>Pezizomycotina</taxon>
        <taxon>Dothideomycetes</taxon>
        <taxon>Dothideomycetidae</taxon>
        <taxon>Mycosphaerellales</taxon>
        <taxon>Mycosphaerellaceae</taxon>
        <taxon>Pseudocercospora</taxon>
    </lineage>
</organism>
<comment type="caution">
    <text evidence="3">The sequence shown here is derived from an EMBL/GenBank/DDBJ whole genome shotgun (WGS) entry which is preliminary data.</text>
</comment>
<proteinExistence type="inferred from homology"/>
<evidence type="ECO:0000256" key="1">
    <source>
        <dbReference type="ARBA" id="ARBA00008668"/>
    </source>
</evidence>
<keyword evidence="4" id="KW-1185">Reference proteome</keyword>
<evidence type="ECO:0000313" key="4">
    <source>
        <dbReference type="Proteomes" id="UP000660729"/>
    </source>
</evidence>
<dbReference type="InterPro" id="IPR001087">
    <property type="entry name" value="GDSL"/>
</dbReference>
<dbReference type="SUPFAM" id="SSF52266">
    <property type="entry name" value="SGNH hydrolase"/>
    <property type="match status" value="1"/>
</dbReference>
<dbReference type="OrthoDB" id="2141316at2759"/>
<dbReference type="Pfam" id="PF00657">
    <property type="entry name" value="Lipase_GDSL"/>
    <property type="match status" value="1"/>
</dbReference>
<gene>
    <name evidence="3" type="ORF">HII31_09823</name>
</gene>
<evidence type="ECO:0000313" key="3">
    <source>
        <dbReference type="EMBL" id="KAF7188900.1"/>
    </source>
</evidence>
<name>A0A8H6VJE0_9PEZI</name>
<accession>A0A8H6VJE0</accession>
<dbReference type="InterPro" id="IPR036514">
    <property type="entry name" value="SGNH_hydro_sf"/>
</dbReference>
<comment type="similarity">
    <text evidence="1">Belongs to the 'GDSL' lipolytic enzyme family.</text>
</comment>
<dbReference type="EMBL" id="JABCIY010000204">
    <property type="protein sequence ID" value="KAF7188900.1"/>
    <property type="molecule type" value="Genomic_DNA"/>
</dbReference>
<dbReference type="PANTHER" id="PTHR43695">
    <property type="entry name" value="PUTATIVE (AFU_ORTHOLOGUE AFUA_2G17250)-RELATED"/>
    <property type="match status" value="1"/>
</dbReference>
<protein>
    <submittedName>
        <fullName evidence="3">Rhamnogalacturonan acetylesterase</fullName>
    </submittedName>
</protein>
<evidence type="ECO:0000256" key="2">
    <source>
        <dbReference type="ARBA" id="ARBA00022801"/>
    </source>
</evidence>
<dbReference type="Proteomes" id="UP000660729">
    <property type="component" value="Unassembled WGS sequence"/>
</dbReference>
<dbReference type="PANTHER" id="PTHR43695:SF1">
    <property type="entry name" value="RHAMNOGALACTURONAN ACETYLESTERASE"/>
    <property type="match status" value="1"/>
</dbReference>
<keyword evidence="2" id="KW-0378">Hydrolase</keyword>
<dbReference type="Gene3D" id="3.40.50.1110">
    <property type="entry name" value="SGNH hydrolase"/>
    <property type="match status" value="1"/>
</dbReference>
<reference evidence="3" key="1">
    <citation type="submission" date="2020-04" db="EMBL/GenBank/DDBJ databases">
        <title>Draft genome resource of the tomato pathogen Pseudocercospora fuligena.</title>
        <authorList>
            <person name="Zaccaron A."/>
        </authorList>
    </citation>
    <scope>NUCLEOTIDE SEQUENCE</scope>
    <source>
        <strain evidence="3">PF001</strain>
    </source>
</reference>
<dbReference type="AlphaFoldDB" id="A0A8H6VJE0"/>